<dbReference type="GO" id="GO:0009297">
    <property type="term" value="P:pilus assembly"/>
    <property type="evidence" value="ECO:0007669"/>
    <property type="project" value="InterPro"/>
</dbReference>
<dbReference type="InterPro" id="IPR000015">
    <property type="entry name" value="Fimb_usher"/>
</dbReference>
<dbReference type="PANTHER" id="PTHR30451:SF8">
    <property type="entry name" value="FIMBRIAL USHER PROTEIN"/>
    <property type="match status" value="1"/>
</dbReference>
<keyword evidence="8 9" id="KW-0998">Cell outer membrane</keyword>
<dbReference type="PROSITE" id="PS01151">
    <property type="entry name" value="FIMBRIAL_USHER"/>
    <property type="match status" value="1"/>
</dbReference>
<dbReference type="PANTHER" id="PTHR30451">
    <property type="entry name" value="OUTER MEMBRANE USHER PROTEIN"/>
    <property type="match status" value="1"/>
</dbReference>
<dbReference type="InterPro" id="IPR043142">
    <property type="entry name" value="PapC-like_C_sf"/>
</dbReference>
<evidence type="ECO:0000313" key="13">
    <source>
        <dbReference type="Proteomes" id="UP000326595"/>
    </source>
</evidence>
<dbReference type="Proteomes" id="UP000326595">
    <property type="component" value="Chromosome"/>
</dbReference>
<comment type="similarity">
    <text evidence="2 9">Belongs to the fimbrial export usher family.</text>
</comment>
<dbReference type="Gene3D" id="3.10.20.410">
    <property type="match status" value="1"/>
</dbReference>
<evidence type="ECO:0000256" key="8">
    <source>
        <dbReference type="ARBA" id="ARBA00023237"/>
    </source>
</evidence>
<dbReference type="InterPro" id="IPR042186">
    <property type="entry name" value="FimD_plug_dom"/>
</dbReference>
<evidence type="ECO:0000256" key="9">
    <source>
        <dbReference type="RuleBase" id="RU003884"/>
    </source>
</evidence>
<name>A0A5E6TFH3_PSEFL</name>
<dbReference type="GO" id="GO:0015473">
    <property type="term" value="F:fimbrial usher porin activity"/>
    <property type="evidence" value="ECO:0007669"/>
    <property type="project" value="InterPro"/>
</dbReference>
<dbReference type="Pfam" id="PF00577">
    <property type="entry name" value="Usher"/>
    <property type="match status" value="1"/>
</dbReference>
<evidence type="ECO:0000256" key="4">
    <source>
        <dbReference type="ARBA" id="ARBA00022452"/>
    </source>
</evidence>
<sequence>MNATDLNKSRANCRDHLLVGLCLGLISLDCIKPARAANEAQGNDTTVFDQQVLRLRGIDPQLAQLFGRQARFAPGRQQVRLSVNGRDKGTLQARFDANGALCFDDALLRLAGINKPADWPTVNDDLQIPRAPDCRDLSEAYPHTQVELDPGQHLVSLLVPDQALERRSDIDDGYSQGGVAGLFNYDVFGSFNRYAGESSRYAAANTEIGLNMDNWILRSRQVHSRSDGRVHSEMLDTYVQRSFARTRSLFQAGEISLVNPVLNGAQIIGAQLTPEYGLLSQLDNASVQGIANSQARVEIRQNGALLYSTVVQPGPFSISNIPRLTSRSDLDVTVIETNGEQRSFRVPANLAAAPRLQSGFSVGAGVVRSYSDENDEPAVLSLGQSAAIGQTASLSSGLIVAQGYRSLGASLDGALTPALSGQAFALGSQATTLDQQGVQLGGQLNWQLHEQWSSLIAGNHRSRGFRELLDSTVRDSDSNPSSYRDQLSTSLRWASPSIGSFSLGYTQTTYYEHDSNQRLFLSWGNSYNGVSVSATVEKSVGNNNGNNDDAVYLSVSLPLGSKGRVRGSVRNRDSGTTSTLNYTEQVSDSLGYRLGAEHRSGDGNNLASAGISALPRYTQLDLNYAGNGDDANYNIGLRGGLALHENGITPSPYPIRDTFAILTVTDTPGVKASTANGPVWTDYGGRAVIPSLSAYGRSPVEVDSQSLPINVNVEEGAAVLKASRGAVPRLTFNAWSVRRMLLTLTDNRGQAITAGASVFDDRGRFINLVQPGGLVFIDNSEAISHLIVSDPQARECRVTLDADPNAPRDTYYSSAQRTCS</sequence>
<feature type="domain" description="PapC N-terminal" evidence="10">
    <location>
        <begin position="48"/>
        <end position="187"/>
    </location>
</feature>
<dbReference type="AlphaFoldDB" id="A0A5E6TFH3"/>
<dbReference type="InterPro" id="IPR037224">
    <property type="entry name" value="PapC_N_sf"/>
</dbReference>
<keyword evidence="3 9" id="KW-0813">Transport</keyword>
<evidence type="ECO:0000256" key="6">
    <source>
        <dbReference type="ARBA" id="ARBA00022729"/>
    </source>
</evidence>
<dbReference type="EMBL" id="CABVHG010000015">
    <property type="protein sequence ID" value="VVM91966.1"/>
    <property type="molecule type" value="Genomic_DNA"/>
</dbReference>
<protein>
    <submittedName>
        <fullName evidence="12">Outer membrane usher protein YraJ</fullName>
    </submittedName>
</protein>
<dbReference type="InterPro" id="IPR025885">
    <property type="entry name" value="PapC_N"/>
</dbReference>
<dbReference type="Gene3D" id="2.60.40.2610">
    <property type="entry name" value="Outer membrane usher protein FimD, plug domain"/>
    <property type="match status" value="1"/>
</dbReference>
<accession>A0A5E6TFH3</accession>
<keyword evidence="7 9" id="KW-0472">Membrane</keyword>
<keyword evidence="4" id="KW-1134">Transmembrane beta strand</keyword>
<evidence type="ECO:0000313" key="11">
    <source>
        <dbReference type="EMBL" id="CAK9890629.1"/>
    </source>
</evidence>
<keyword evidence="9" id="KW-1029">Fimbrium biogenesis</keyword>
<gene>
    <name evidence="12" type="primary">yraJ</name>
    <name evidence="12" type="ORF">PS652_02839</name>
    <name evidence="11" type="ORF">PS652_03478</name>
</gene>
<evidence type="ECO:0000256" key="5">
    <source>
        <dbReference type="ARBA" id="ARBA00022692"/>
    </source>
</evidence>
<evidence type="ECO:0000256" key="7">
    <source>
        <dbReference type="ARBA" id="ARBA00023136"/>
    </source>
</evidence>
<keyword evidence="6" id="KW-0732">Signal</keyword>
<dbReference type="InterPro" id="IPR018030">
    <property type="entry name" value="Fimbrial_membr_usher_CS"/>
</dbReference>
<dbReference type="Gene3D" id="2.60.40.3110">
    <property type="match status" value="1"/>
</dbReference>
<evidence type="ECO:0000256" key="3">
    <source>
        <dbReference type="ARBA" id="ARBA00022448"/>
    </source>
</evidence>
<evidence type="ECO:0000259" key="10">
    <source>
        <dbReference type="Pfam" id="PF13954"/>
    </source>
</evidence>
<dbReference type="RefSeq" id="WP_052251563.1">
    <property type="nucleotide sequence ID" value="NZ_OZ024668.1"/>
</dbReference>
<dbReference type="Gene3D" id="2.60.40.2070">
    <property type="match status" value="1"/>
</dbReference>
<keyword evidence="5 9" id="KW-0812">Transmembrane</keyword>
<dbReference type="Pfam" id="PF13954">
    <property type="entry name" value="PapC_N"/>
    <property type="match status" value="1"/>
</dbReference>
<organism evidence="12">
    <name type="scientific">Pseudomonas fluorescens</name>
    <dbReference type="NCBI Taxonomy" id="294"/>
    <lineage>
        <taxon>Bacteria</taxon>
        <taxon>Pseudomonadati</taxon>
        <taxon>Pseudomonadota</taxon>
        <taxon>Gammaproteobacteria</taxon>
        <taxon>Pseudomonadales</taxon>
        <taxon>Pseudomonadaceae</taxon>
        <taxon>Pseudomonas</taxon>
    </lineage>
</organism>
<comment type="subcellular location">
    <subcellularLocation>
        <location evidence="1 9">Cell outer membrane</location>
        <topology evidence="1 9">Multi-pass membrane protein</topology>
    </subcellularLocation>
</comment>
<evidence type="ECO:0000256" key="2">
    <source>
        <dbReference type="ARBA" id="ARBA00008064"/>
    </source>
</evidence>
<reference evidence="11 13" key="2">
    <citation type="submission" date="2024-03" db="EMBL/GenBank/DDBJ databases">
        <authorList>
            <person name="Alaster D. Moffat"/>
            <person name="Govind Chandra"/>
            <person name="Andrew W. Truman"/>
        </authorList>
    </citation>
    <scope>NUCLEOTIDE SEQUENCE [LARGE SCALE GENOMIC DNA]</scope>
    <source>
        <strain evidence="11">PS652</strain>
    </source>
</reference>
<dbReference type="SUPFAM" id="SSF141729">
    <property type="entry name" value="FimD N-terminal domain-like"/>
    <property type="match status" value="1"/>
</dbReference>
<dbReference type="EMBL" id="OZ024668">
    <property type="protein sequence ID" value="CAK9890629.1"/>
    <property type="molecule type" value="Genomic_DNA"/>
</dbReference>
<evidence type="ECO:0000256" key="1">
    <source>
        <dbReference type="ARBA" id="ARBA00004571"/>
    </source>
</evidence>
<reference evidence="12" key="1">
    <citation type="submission" date="2019-09" db="EMBL/GenBank/DDBJ databases">
        <authorList>
            <person name="Chandra G."/>
            <person name="Truman W A."/>
        </authorList>
    </citation>
    <scope>NUCLEOTIDE SEQUENCE [LARGE SCALE GENOMIC DNA]</scope>
    <source>
        <strain evidence="12">PS652</strain>
    </source>
</reference>
<evidence type="ECO:0000313" key="12">
    <source>
        <dbReference type="EMBL" id="VVM91966.1"/>
    </source>
</evidence>
<dbReference type="GO" id="GO:0009279">
    <property type="term" value="C:cell outer membrane"/>
    <property type="evidence" value="ECO:0007669"/>
    <property type="project" value="UniProtKB-SubCell"/>
</dbReference>
<proteinExistence type="inferred from homology"/>